<feature type="compositionally biased region" description="Basic and acidic residues" evidence="1">
    <location>
        <begin position="303"/>
        <end position="313"/>
    </location>
</feature>
<evidence type="ECO:0000313" key="3">
    <source>
        <dbReference type="EMBL" id="EDO41342.1"/>
    </source>
</evidence>
<dbReference type="Pfam" id="PF04438">
    <property type="entry name" value="zf-HIT"/>
    <property type="match status" value="1"/>
</dbReference>
<dbReference type="SMART" id="SM01406">
    <property type="entry name" value="PAPA-1"/>
    <property type="match status" value="1"/>
</dbReference>
<reference evidence="3 4" key="1">
    <citation type="journal article" date="2007" name="Science">
        <title>Sea anemone genome reveals ancestral eumetazoan gene repertoire and genomic organization.</title>
        <authorList>
            <person name="Putnam N.H."/>
            <person name="Srivastava M."/>
            <person name="Hellsten U."/>
            <person name="Dirks B."/>
            <person name="Chapman J."/>
            <person name="Salamov A."/>
            <person name="Terry A."/>
            <person name="Shapiro H."/>
            <person name="Lindquist E."/>
            <person name="Kapitonov V.V."/>
            <person name="Jurka J."/>
            <person name="Genikhovich G."/>
            <person name="Grigoriev I.V."/>
            <person name="Lucas S.M."/>
            <person name="Steele R.E."/>
            <person name="Finnerty J.R."/>
            <person name="Technau U."/>
            <person name="Martindale M.Q."/>
            <person name="Rokhsar D.S."/>
        </authorList>
    </citation>
    <scope>NUCLEOTIDE SEQUENCE [LARGE SCALE GENOMIC DNA]</scope>
    <source>
        <strain evidence="4">CH2 X CH6</strain>
    </source>
</reference>
<feature type="compositionally biased region" description="Basic and acidic residues" evidence="1">
    <location>
        <begin position="1"/>
        <end position="15"/>
    </location>
</feature>
<feature type="compositionally biased region" description="Basic residues" evidence="1">
    <location>
        <begin position="220"/>
        <end position="232"/>
    </location>
</feature>
<dbReference type="Proteomes" id="UP000001593">
    <property type="component" value="Unassembled WGS sequence"/>
</dbReference>
<dbReference type="HOGENOM" id="CLU_070409_2_0_1"/>
<dbReference type="InterPro" id="IPR006880">
    <property type="entry name" value="INO80B_C"/>
</dbReference>
<dbReference type="Pfam" id="PF04795">
    <property type="entry name" value="PAPA-1"/>
    <property type="match status" value="1"/>
</dbReference>
<dbReference type="PANTHER" id="PTHR21561:SF12">
    <property type="entry name" value="INO80 COMPLEX SUBUNIT B"/>
    <property type="match status" value="1"/>
</dbReference>
<feature type="domain" description="INO80 complex subunit B-like conserved region" evidence="2">
    <location>
        <begin position="217"/>
        <end position="290"/>
    </location>
</feature>
<proteinExistence type="predicted"/>
<dbReference type="OrthoDB" id="2021186at2759"/>
<feature type="compositionally biased region" description="Basic and acidic residues" evidence="1">
    <location>
        <begin position="206"/>
        <end position="219"/>
    </location>
</feature>
<keyword evidence="4" id="KW-1185">Reference proteome</keyword>
<dbReference type="InterPro" id="IPR029523">
    <property type="entry name" value="INO80B/Ies2"/>
</dbReference>
<evidence type="ECO:0000313" key="4">
    <source>
        <dbReference type="Proteomes" id="UP000001593"/>
    </source>
</evidence>
<dbReference type="GO" id="GO:0031011">
    <property type="term" value="C:Ino80 complex"/>
    <property type="evidence" value="ECO:0000318"/>
    <property type="project" value="GO_Central"/>
</dbReference>
<accession>A7S4K4</accession>
<organism evidence="3 4">
    <name type="scientific">Nematostella vectensis</name>
    <name type="common">Starlet sea anemone</name>
    <dbReference type="NCBI Taxonomy" id="45351"/>
    <lineage>
        <taxon>Eukaryota</taxon>
        <taxon>Metazoa</taxon>
        <taxon>Cnidaria</taxon>
        <taxon>Anthozoa</taxon>
        <taxon>Hexacorallia</taxon>
        <taxon>Actiniaria</taxon>
        <taxon>Edwardsiidae</taxon>
        <taxon>Nematostella</taxon>
    </lineage>
</organism>
<protein>
    <recommendedName>
        <fullName evidence="2">INO80 complex subunit B-like conserved region domain-containing protein</fullName>
    </recommendedName>
</protein>
<dbReference type="InParanoid" id="A7S4K4"/>
<dbReference type="eggNOG" id="ENOG502QUQX">
    <property type="taxonomic scope" value="Eukaryota"/>
</dbReference>
<feature type="compositionally biased region" description="Basic and acidic residues" evidence="1">
    <location>
        <begin position="34"/>
        <end position="59"/>
    </location>
</feature>
<dbReference type="InterPro" id="IPR007529">
    <property type="entry name" value="Znf_HIT"/>
</dbReference>
<sequence>MGKRKDRDTGEEEGRLSSPKKKHKHKHKKHKRKREGDEHGKKERKREKSRDKDRDRENESSVTSEPGRMGALKLKIKLGGQTFTTKQVAKIVPLSDPEHMVTSEEEEVEPDVETVDATDDTLDRLGAESETSYQLSIAEGSEVDDTKKGNESEKEEEEWLNALEAGELDDYGRLKQEKDISTMTARQRAMLGHEIKGENQLLELPTEPRRKNEDTEEAQKRRKQRAKKRKQQLQKQIEENKAQTVKKLLVREPGRAKKEEEKAKRSKAEIPNIRYVSGQNGVSLSYPPAMDFPLKSKSARPPAPKEKCTAQGCSKDKKYNCSTNNLPVCSLECYKLVKSIPSAFKGPAQIAV</sequence>
<evidence type="ECO:0000259" key="2">
    <source>
        <dbReference type="SMART" id="SM01406"/>
    </source>
</evidence>
<feature type="compositionally biased region" description="Basic residues" evidence="1">
    <location>
        <begin position="18"/>
        <end position="33"/>
    </location>
</feature>
<feature type="compositionally biased region" description="Basic and acidic residues" evidence="1">
    <location>
        <begin position="249"/>
        <end position="268"/>
    </location>
</feature>
<feature type="region of interest" description="Disordered" evidence="1">
    <location>
        <begin position="95"/>
        <end position="114"/>
    </location>
</feature>
<dbReference type="PhylomeDB" id="A7S4K4"/>
<dbReference type="CDD" id="cd23021">
    <property type="entry name" value="zf-HIT_IN80B"/>
    <property type="match status" value="1"/>
</dbReference>
<dbReference type="EMBL" id="DS469579">
    <property type="protein sequence ID" value="EDO41342.1"/>
    <property type="molecule type" value="Genomic_DNA"/>
</dbReference>
<evidence type="ECO:0000256" key="1">
    <source>
        <dbReference type="SAM" id="MobiDB-lite"/>
    </source>
</evidence>
<feature type="region of interest" description="Disordered" evidence="1">
    <location>
        <begin position="1"/>
        <end position="73"/>
    </location>
</feature>
<feature type="region of interest" description="Disordered" evidence="1">
    <location>
        <begin position="188"/>
        <end position="313"/>
    </location>
</feature>
<dbReference type="GO" id="GO:0006338">
    <property type="term" value="P:chromatin remodeling"/>
    <property type="evidence" value="ECO:0007669"/>
    <property type="project" value="InterPro"/>
</dbReference>
<dbReference type="OMA" id="MPCGVIG"/>
<gene>
    <name evidence="3" type="ORF">NEMVEDRAFT_v1g206717</name>
</gene>
<name>A7S4K4_NEMVE</name>
<feature type="region of interest" description="Disordered" evidence="1">
    <location>
        <begin position="126"/>
        <end position="158"/>
    </location>
</feature>
<dbReference type="STRING" id="45351.A7S4K4"/>
<dbReference type="PANTHER" id="PTHR21561">
    <property type="entry name" value="INO80 COMPLEX SUBUNIT B"/>
    <property type="match status" value="1"/>
</dbReference>
<dbReference type="AlphaFoldDB" id="A7S4K4"/>
<feature type="compositionally biased region" description="Acidic residues" evidence="1">
    <location>
        <begin position="103"/>
        <end position="114"/>
    </location>
</feature>
<dbReference type="KEGG" id="nve:5513077"/>